<sequence>MPELPEVETVVRALRKTAVGAAILAVKSDTHQLFESRKIFKSISSLLQGDSITSIGRRGKYILFYLSSGRVLVAHMKMTGHFLLESGIKNYELRKYIRAEINFTNGTKLLFSDVRKFGRFWIVPKEKLDEFFSQRKLAHDALSPLCTKEYFRSQIKRNRAVKTLLLDQTCVAGVGNIYADEALWLARINPNKKGNRLTRAEAGRLYEALQHILKEGIKAGGASTKDYRRPDGSRGYFQMQRAAYGRENEPCRRCQTKITRQVIAQRSAHFCLKCQAA</sequence>
<dbReference type="InterPro" id="IPR012319">
    <property type="entry name" value="FPG_cat"/>
</dbReference>
<keyword evidence="10" id="KW-0238">DNA-binding</keyword>
<comment type="subunit">
    <text evidence="4">Monomer.</text>
</comment>
<dbReference type="FunFam" id="1.10.8.50:FF:000003">
    <property type="entry name" value="Formamidopyrimidine-DNA glycosylase"/>
    <property type="match status" value="1"/>
</dbReference>
<keyword evidence="5" id="KW-0479">Metal-binding</keyword>
<evidence type="ECO:0000256" key="9">
    <source>
        <dbReference type="ARBA" id="ARBA00022833"/>
    </source>
</evidence>
<evidence type="ECO:0000256" key="7">
    <source>
        <dbReference type="ARBA" id="ARBA00022771"/>
    </source>
</evidence>
<dbReference type="SUPFAM" id="SSF81624">
    <property type="entry name" value="N-terminal domain of MutM-like DNA repair proteins"/>
    <property type="match status" value="1"/>
</dbReference>
<dbReference type="Gene3D" id="1.10.8.50">
    <property type="match status" value="1"/>
</dbReference>
<evidence type="ECO:0000256" key="10">
    <source>
        <dbReference type="ARBA" id="ARBA00023125"/>
    </source>
</evidence>
<protein>
    <submittedName>
        <fullName evidence="19">DNA-formamidopyrimidine glycosylase</fullName>
        <ecNumber evidence="19">3.2.2.23</ecNumber>
    </submittedName>
</protein>
<keyword evidence="11" id="KW-0234">DNA repair</keyword>
<dbReference type="PROSITE" id="PS51068">
    <property type="entry name" value="FPG_CAT"/>
    <property type="match status" value="1"/>
</dbReference>
<evidence type="ECO:0000256" key="4">
    <source>
        <dbReference type="ARBA" id="ARBA00011245"/>
    </source>
</evidence>
<proteinExistence type="inferred from homology"/>
<dbReference type="InterPro" id="IPR020629">
    <property type="entry name" value="FPG_Glyclase"/>
</dbReference>
<keyword evidence="13" id="KW-0511">Multifunctional enzyme</keyword>
<evidence type="ECO:0000313" key="20">
    <source>
        <dbReference type="Proteomes" id="UP000808388"/>
    </source>
</evidence>
<dbReference type="Gene3D" id="3.20.190.10">
    <property type="entry name" value="MutM-like, N-terminal"/>
    <property type="match status" value="1"/>
</dbReference>
<dbReference type="PANTHER" id="PTHR22993">
    <property type="entry name" value="FORMAMIDOPYRIMIDINE-DNA GLYCOSYLASE"/>
    <property type="match status" value="1"/>
</dbReference>
<dbReference type="GO" id="GO:0034039">
    <property type="term" value="F:8-oxo-7,8-dihydroguanine DNA N-glycosylase activity"/>
    <property type="evidence" value="ECO:0007669"/>
    <property type="project" value="TreeGrafter"/>
</dbReference>
<evidence type="ECO:0000256" key="6">
    <source>
        <dbReference type="ARBA" id="ARBA00022763"/>
    </source>
</evidence>
<reference evidence="19" key="1">
    <citation type="submission" date="2020-07" db="EMBL/GenBank/DDBJ databases">
        <title>Huge and variable diversity of episymbiotic CPR bacteria and DPANN archaea in groundwater ecosystems.</title>
        <authorList>
            <person name="He C.Y."/>
            <person name="Keren R."/>
            <person name="Whittaker M."/>
            <person name="Farag I.F."/>
            <person name="Doudna J."/>
            <person name="Cate J.H.D."/>
            <person name="Banfield J.F."/>
        </authorList>
    </citation>
    <scope>NUCLEOTIDE SEQUENCE</scope>
    <source>
        <strain evidence="19">NC_groundwater_972_Pr1_S-0.2um_49_27</strain>
    </source>
</reference>
<evidence type="ECO:0000256" key="8">
    <source>
        <dbReference type="ARBA" id="ARBA00022801"/>
    </source>
</evidence>
<keyword evidence="12" id="KW-0456">Lyase</keyword>
<dbReference type="SUPFAM" id="SSF46946">
    <property type="entry name" value="S13-like H2TH domain"/>
    <property type="match status" value="1"/>
</dbReference>
<dbReference type="GO" id="GO:0140078">
    <property type="term" value="F:class I DNA-(apurinic or apyrimidinic site) endonuclease activity"/>
    <property type="evidence" value="ECO:0007669"/>
    <property type="project" value="UniProtKB-EC"/>
</dbReference>
<evidence type="ECO:0000256" key="15">
    <source>
        <dbReference type="ARBA" id="ARBA00044632"/>
    </source>
</evidence>
<dbReference type="InterPro" id="IPR010979">
    <property type="entry name" value="Ribosomal_uS13-like_H2TH"/>
</dbReference>
<evidence type="ECO:0000256" key="11">
    <source>
        <dbReference type="ARBA" id="ARBA00023204"/>
    </source>
</evidence>
<dbReference type="SMART" id="SM01232">
    <property type="entry name" value="H2TH"/>
    <property type="match status" value="1"/>
</dbReference>
<evidence type="ECO:0000256" key="1">
    <source>
        <dbReference type="ARBA" id="ARBA00001668"/>
    </source>
</evidence>
<comment type="caution">
    <text evidence="19">The sequence shown here is derived from an EMBL/GenBank/DDBJ whole genome shotgun (WGS) entry which is preliminary data.</text>
</comment>
<keyword evidence="14 19" id="KW-0326">Glycosidase</keyword>
<dbReference type="SUPFAM" id="SSF57716">
    <property type="entry name" value="Glucocorticoid receptor-like (DNA-binding domain)"/>
    <property type="match status" value="1"/>
</dbReference>
<organism evidence="19 20">
    <name type="scientific">Candidatus Sungiibacteriota bacterium</name>
    <dbReference type="NCBI Taxonomy" id="2750080"/>
    <lineage>
        <taxon>Bacteria</taxon>
        <taxon>Candidatus Sungiibacteriota</taxon>
    </lineage>
</organism>
<dbReference type="EC" id="3.2.2.23" evidence="19"/>
<dbReference type="GO" id="GO:0008270">
    <property type="term" value="F:zinc ion binding"/>
    <property type="evidence" value="ECO:0007669"/>
    <property type="project" value="UniProtKB-KW"/>
</dbReference>
<evidence type="ECO:0000256" key="5">
    <source>
        <dbReference type="ARBA" id="ARBA00022723"/>
    </source>
</evidence>
<dbReference type="PANTHER" id="PTHR22993:SF9">
    <property type="entry name" value="FORMAMIDOPYRIMIDINE-DNA GLYCOSYLASE"/>
    <property type="match status" value="1"/>
</dbReference>
<dbReference type="Pfam" id="PF06827">
    <property type="entry name" value="zf-FPG_IleRS"/>
    <property type="match status" value="1"/>
</dbReference>
<comment type="cofactor">
    <cofactor evidence="2">
        <name>Zn(2+)</name>
        <dbReference type="ChEBI" id="CHEBI:29105"/>
    </cofactor>
</comment>
<evidence type="ECO:0000259" key="17">
    <source>
        <dbReference type="PROSITE" id="PS51066"/>
    </source>
</evidence>
<dbReference type="Pfam" id="PF06831">
    <property type="entry name" value="H2TH"/>
    <property type="match status" value="1"/>
</dbReference>
<evidence type="ECO:0000256" key="3">
    <source>
        <dbReference type="ARBA" id="ARBA00009409"/>
    </source>
</evidence>
<keyword evidence="6" id="KW-0227">DNA damage</keyword>
<dbReference type="InterPro" id="IPR015886">
    <property type="entry name" value="H2TH_FPG"/>
</dbReference>
<feature type="domain" description="Formamidopyrimidine-DNA glycosylase catalytic" evidence="18">
    <location>
        <begin position="2"/>
        <end position="118"/>
    </location>
</feature>
<gene>
    <name evidence="19" type="primary">mutM</name>
    <name evidence="19" type="ORF">HY220_01335</name>
</gene>
<evidence type="ECO:0000256" key="14">
    <source>
        <dbReference type="ARBA" id="ARBA00023295"/>
    </source>
</evidence>
<comment type="catalytic activity">
    <reaction evidence="1">
        <text>Hydrolysis of DNA containing ring-opened 7-methylguanine residues, releasing 2,6-diamino-4-hydroxy-5-(N-methyl)formamidopyrimidine.</text>
        <dbReference type="EC" id="3.2.2.23"/>
    </reaction>
</comment>
<comment type="catalytic activity">
    <reaction evidence="15">
        <text>2'-deoxyribonucleotide-(2'-deoxyribose 5'-phosphate)-2'-deoxyribonucleotide-DNA = a 3'-end 2'-deoxyribonucleotide-(2,3-dehydro-2,3-deoxyribose 5'-phosphate)-DNA + a 5'-end 5'-phospho-2'-deoxyribonucleoside-DNA + H(+)</text>
        <dbReference type="Rhea" id="RHEA:66592"/>
        <dbReference type="Rhea" id="RHEA-COMP:13180"/>
        <dbReference type="Rhea" id="RHEA-COMP:16897"/>
        <dbReference type="Rhea" id="RHEA-COMP:17067"/>
        <dbReference type="ChEBI" id="CHEBI:15378"/>
        <dbReference type="ChEBI" id="CHEBI:136412"/>
        <dbReference type="ChEBI" id="CHEBI:157695"/>
        <dbReference type="ChEBI" id="CHEBI:167181"/>
        <dbReference type="EC" id="4.2.99.18"/>
    </reaction>
</comment>
<evidence type="ECO:0000256" key="12">
    <source>
        <dbReference type="ARBA" id="ARBA00023239"/>
    </source>
</evidence>
<dbReference type="PROSITE" id="PS51066">
    <property type="entry name" value="ZF_FPG_2"/>
    <property type="match status" value="1"/>
</dbReference>
<evidence type="ECO:0000256" key="13">
    <source>
        <dbReference type="ARBA" id="ARBA00023268"/>
    </source>
</evidence>
<dbReference type="CDD" id="cd08966">
    <property type="entry name" value="EcFpg-like_N"/>
    <property type="match status" value="1"/>
</dbReference>
<accession>A0A9D6LTH3</accession>
<dbReference type="AlphaFoldDB" id="A0A9D6LTH3"/>
<feature type="domain" description="FPG-type" evidence="17">
    <location>
        <begin position="242"/>
        <end position="276"/>
    </location>
</feature>
<name>A0A9D6LTH3_9BACT</name>
<dbReference type="InterPro" id="IPR000214">
    <property type="entry name" value="Znf_DNA_glyclase/AP_lyase"/>
</dbReference>
<dbReference type="NCBIfam" id="NF002211">
    <property type="entry name" value="PRK01103.1"/>
    <property type="match status" value="1"/>
</dbReference>
<keyword evidence="9" id="KW-0862">Zinc</keyword>
<dbReference type="Pfam" id="PF01149">
    <property type="entry name" value="Fapy_DNA_glyco"/>
    <property type="match status" value="1"/>
</dbReference>
<dbReference type="InterPro" id="IPR010663">
    <property type="entry name" value="Znf_FPG/IleRS"/>
</dbReference>
<keyword evidence="8 19" id="KW-0378">Hydrolase</keyword>
<comment type="similarity">
    <text evidence="3">Belongs to the FPG family.</text>
</comment>
<dbReference type="NCBIfam" id="TIGR00577">
    <property type="entry name" value="fpg"/>
    <property type="match status" value="1"/>
</dbReference>
<dbReference type="EMBL" id="JACQCQ010000006">
    <property type="protein sequence ID" value="MBI3627380.1"/>
    <property type="molecule type" value="Genomic_DNA"/>
</dbReference>
<dbReference type="GO" id="GO:0006284">
    <property type="term" value="P:base-excision repair"/>
    <property type="evidence" value="ECO:0007669"/>
    <property type="project" value="InterPro"/>
</dbReference>
<dbReference type="GO" id="GO:0003684">
    <property type="term" value="F:damaged DNA binding"/>
    <property type="evidence" value="ECO:0007669"/>
    <property type="project" value="InterPro"/>
</dbReference>
<dbReference type="InterPro" id="IPR035937">
    <property type="entry name" value="FPG_N"/>
</dbReference>
<evidence type="ECO:0000313" key="19">
    <source>
        <dbReference type="EMBL" id="MBI3627380.1"/>
    </source>
</evidence>
<evidence type="ECO:0000256" key="16">
    <source>
        <dbReference type="PROSITE-ProRule" id="PRU00391"/>
    </source>
</evidence>
<dbReference type="Proteomes" id="UP000808388">
    <property type="component" value="Unassembled WGS sequence"/>
</dbReference>
<evidence type="ECO:0000259" key="18">
    <source>
        <dbReference type="PROSITE" id="PS51068"/>
    </source>
</evidence>
<dbReference type="SMART" id="SM00898">
    <property type="entry name" value="Fapy_DNA_glyco"/>
    <property type="match status" value="1"/>
</dbReference>
<keyword evidence="7 16" id="KW-0863">Zinc-finger</keyword>
<evidence type="ECO:0000256" key="2">
    <source>
        <dbReference type="ARBA" id="ARBA00001947"/>
    </source>
</evidence>